<reference evidence="2" key="1">
    <citation type="submission" date="2022-07" db="EMBL/GenBank/DDBJ databases">
        <title>The genome of Lyophyllum shimeji provides insight into the initial evolution of ectomycorrhizal fungal genome.</title>
        <authorList>
            <person name="Kobayashi Y."/>
            <person name="Shibata T."/>
            <person name="Hirakawa H."/>
            <person name="Shigenobu S."/>
            <person name="Nishiyama T."/>
            <person name="Yamada A."/>
            <person name="Hasebe M."/>
            <person name="Kawaguchi M."/>
        </authorList>
    </citation>
    <scope>NUCLEOTIDE SEQUENCE</scope>
    <source>
        <strain evidence="2">AT787</strain>
    </source>
</reference>
<evidence type="ECO:0000256" key="1">
    <source>
        <dbReference type="SAM" id="SignalP"/>
    </source>
</evidence>
<feature type="chain" id="PRO_5040105266" evidence="1">
    <location>
        <begin position="21"/>
        <end position="182"/>
    </location>
</feature>
<comment type="caution">
    <text evidence="2">The sequence shown here is derived from an EMBL/GenBank/DDBJ whole genome shotgun (WGS) entry which is preliminary data.</text>
</comment>
<name>A0A9P3PES8_LYOSH</name>
<dbReference type="Proteomes" id="UP001063166">
    <property type="component" value="Unassembled WGS sequence"/>
</dbReference>
<evidence type="ECO:0000313" key="3">
    <source>
        <dbReference type="Proteomes" id="UP001063166"/>
    </source>
</evidence>
<keyword evidence="1" id="KW-0732">Signal</keyword>
<protein>
    <submittedName>
        <fullName evidence="2">Uncharacterized protein</fullName>
    </submittedName>
</protein>
<dbReference type="EMBL" id="BRPK01000002">
    <property type="protein sequence ID" value="GLB34635.1"/>
    <property type="molecule type" value="Genomic_DNA"/>
</dbReference>
<dbReference type="OrthoDB" id="2973648at2759"/>
<sequence length="182" mass="19139">MQAKFLLAVLASSLTSLASGAAVEARSTLDIFDPRIILPNARSVWVAGQVETVTWDTSNAPANISNLAAIVLNSASGPLSANLATGFDLRSGVVDVTVPKDVPSGLNSITQVRNSGLLTLILPSQGQNHCRGECSTAHALGSSALHWDCLRADMCILRHPLSDLSLQFCAYPLITVLCNMPS</sequence>
<dbReference type="AlphaFoldDB" id="A0A9P3PES8"/>
<gene>
    <name evidence="2" type="ORF">LshimejAT787_0202000</name>
</gene>
<feature type="signal peptide" evidence="1">
    <location>
        <begin position="1"/>
        <end position="20"/>
    </location>
</feature>
<evidence type="ECO:0000313" key="2">
    <source>
        <dbReference type="EMBL" id="GLB34635.1"/>
    </source>
</evidence>
<keyword evidence="3" id="KW-1185">Reference proteome</keyword>
<organism evidence="2 3">
    <name type="scientific">Lyophyllum shimeji</name>
    <name type="common">Hon-shimeji</name>
    <name type="synonym">Tricholoma shimeji</name>
    <dbReference type="NCBI Taxonomy" id="47721"/>
    <lineage>
        <taxon>Eukaryota</taxon>
        <taxon>Fungi</taxon>
        <taxon>Dikarya</taxon>
        <taxon>Basidiomycota</taxon>
        <taxon>Agaricomycotina</taxon>
        <taxon>Agaricomycetes</taxon>
        <taxon>Agaricomycetidae</taxon>
        <taxon>Agaricales</taxon>
        <taxon>Tricholomatineae</taxon>
        <taxon>Lyophyllaceae</taxon>
        <taxon>Lyophyllum</taxon>
    </lineage>
</organism>
<proteinExistence type="predicted"/>
<accession>A0A9P3PES8</accession>